<dbReference type="EMBL" id="BSOS01000025">
    <property type="protein sequence ID" value="GLR66554.1"/>
    <property type="molecule type" value="Genomic_DNA"/>
</dbReference>
<keyword evidence="2" id="KW-0479">Metal-binding</keyword>
<evidence type="ECO:0000313" key="6">
    <source>
        <dbReference type="EMBL" id="GLR66554.1"/>
    </source>
</evidence>
<dbReference type="RefSeq" id="WP_284257252.1">
    <property type="nucleotide sequence ID" value="NZ_BSOS01000025.1"/>
</dbReference>
<dbReference type="Proteomes" id="UP001156641">
    <property type="component" value="Unassembled WGS sequence"/>
</dbReference>
<dbReference type="PANTHER" id="PTHR21496:SF23">
    <property type="entry name" value="3-PHENYLPROPIONATE_CINNAMIC ACID DIOXYGENASE FERREDOXIN SUBUNIT"/>
    <property type="match status" value="1"/>
</dbReference>
<evidence type="ECO:0000256" key="2">
    <source>
        <dbReference type="ARBA" id="ARBA00022723"/>
    </source>
</evidence>
<keyword evidence="7" id="KW-1185">Reference proteome</keyword>
<dbReference type="InterPro" id="IPR036922">
    <property type="entry name" value="Rieske_2Fe-2S_sf"/>
</dbReference>
<name>A0ABQ6A8T6_9PROT</name>
<evidence type="ECO:0000259" key="5">
    <source>
        <dbReference type="PROSITE" id="PS51296"/>
    </source>
</evidence>
<keyword evidence="3" id="KW-0408">Iron</keyword>
<dbReference type="PROSITE" id="PS51296">
    <property type="entry name" value="RIESKE"/>
    <property type="match status" value="1"/>
</dbReference>
<comment type="caution">
    <text evidence="6">The sequence shown here is derived from an EMBL/GenBank/DDBJ whole genome shotgun (WGS) entry which is preliminary data.</text>
</comment>
<proteinExistence type="predicted"/>
<keyword evidence="1" id="KW-0001">2Fe-2S</keyword>
<protein>
    <submittedName>
        <fullName evidence="6">(2Fe-2S)-binding protein</fullName>
    </submittedName>
</protein>
<gene>
    <name evidence="6" type="ORF">GCM10010909_12340</name>
</gene>
<evidence type="ECO:0000256" key="1">
    <source>
        <dbReference type="ARBA" id="ARBA00022714"/>
    </source>
</evidence>
<dbReference type="SUPFAM" id="SSF50022">
    <property type="entry name" value="ISP domain"/>
    <property type="match status" value="1"/>
</dbReference>
<keyword evidence="4" id="KW-0411">Iron-sulfur</keyword>
<evidence type="ECO:0000256" key="3">
    <source>
        <dbReference type="ARBA" id="ARBA00023004"/>
    </source>
</evidence>
<dbReference type="Gene3D" id="2.102.10.10">
    <property type="entry name" value="Rieske [2Fe-2S] iron-sulphur domain"/>
    <property type="match status" value="1"/>
</dbReference>
<feature type="domain" description="Rieske" evidence="5">
    <location>
        <begin position="4"/>
        <end position="101"/>
    </location>
</feature>
<dbReference type="InterPro" id="IPR017941">
    <property type="entry name" value="Rieske_2Fe-2S"/>
</dbReference>
<evidence type="ECO:0000256" key="4">
    <source>
        <dbReference type="ARBA" id="ARBA00023014"/>
    </source>
</evidence>
<dbReference type="PANTHER" id="PTHR21496">
    <property type="entry name" value="FERREDOXIN-RELATED"/>
    <property type="match status" value="1"/>
</dbReference>
<accession>A0ABQ6A8T6</accession>
<dbReference type="Pfam" id="PF00355">
    <property type="entry name" value="Rieske"/>
    <property type="match status" value="1"/>
</dbReference>
<evidence type="ECO:0000313" key="7">
    <source>
        <dbReference type="Proteomes" id="UP001156641"/>
    </source>
</evidence>
<sequence>MQNLLLCQVSDIPEDEAFQAIVPGHDAFAVYKLGEEIFVIQDACTHAGASLSLEGQQDGHKVICGWHENTFDLRTGEALSGPCPTPVRTYPVRIENGSVFIET</sequence>
<dbReference type="CDD" id="cd03528">
    <property type="entry name" value="Rieske_RO_ferredoxin"/>
    <property type="match status" value="1"/>
</dbReference>
<organism evidence="6 7">
    <name type="scientific">Acidocella aquatica</name>
    <dbReference type="NCBI Taxonomy" id="1922313"/>
    <lineage>
        <taxon>Bacteria</taxon>
        <taxon>Pseudomonadati</taxon>
        <taxon>Pseudomonadota</taxon>
        <taxon>Alphaproteobacteria</taxon>
        <taxon>Acetobacterales</taxon>
        <taxon>Acidocellaceae</taxon>
        <taxon>Acidocella</taxon>
    </lineage>
</organism>
<reference evidence="7" key="1">
    <citation type="journal article" date="2019" name="Int. J. Syst. Evol. Microbiol.">
        <title>The Global Catalogue of Microorganisms (GCM) 10K type strain sequencing project: providing services to taxonomists for standard genome sequencing and annotation.</title>
        <authorList>
            <consortium name="The Broad Institute Genomics Platform"/>
            <consortium name="The Broad Institute Genome Sequencing Center for Infectious Disease"/>
            <person name="Wu L."/>
            <person name="Ma J."/>
        </authorList>
    </citation>
    <scope>NUCLEOTIDE SEQUENCE [LARGE SCALE GENOMIC DNA]</scope>
    <source>
        <strain evidence="7">NBRC 112502</strain>
    </source>
</reference>